<protein>
    <submittedName>
        <fullName evidence="1">Uncharacterized protein</fullName>
    </submittedName>
</protein>
<evidence type="ECO:0000313" key="2">
    <source>
        <dbReference type="Proteomes" id="UP001732700"/>
    </source>
</evidence>
<reference evidence="1" key="1">
    <citation type="submission" date="2021-05" db="EMBL/GenBank/DDBJ databases">
        <authorList>
            <person name="Scholz U."/>
            <person name="Mascher M."/>
            <person name="Fiebig A."/>
        </authorList>
    </citation>
    <scope>NUCLEOTIDE SEQUENCE [LARGE SCALE GENOMIC DNA]</scope>
</reference>
<name>A0ACD5U9Z1_AVESA</name>
<reference evidence="1" key="2">
    <citation type="submission" date="2025-09" db="UniProtKB">
        <authorList>
            <consortium name="EnsemblPlants"/>
        </authorList>
    </citation>
    <scope>IDENTIFICATION</scope>
</reference>
<dbReference type="Proteomes" id="UP001732700">
    <property type="component" value="Chromosome 2A"/>
</dbReference>
<organism evidence="1 2">
    <name type="scientific">Avena sativa</name>
    <name type="common">Oat</name>
    <dbReference type="NCBI Taxonomy" id="4498"/>
    <lineage>
        <taxon>Eukaryota</taxon>
        <taxon>Viridiplantae</taxon>
        <taxon>Streptophyta</taxon>
        <taxon>Embryophyta</taxon>
        <taxon>Tracheophyta</taxon>
        <taxon>Spermatophyta</taxon>
        <taxon>Magnoliopsida</taxon>
        <taxon>Liliopsida</taxon>
        <taxon>Poales</taxon>
        <taxon>Poaceae</taxon>
        <taxon>BOP clade</taxon>
        <taxon>Pooideae</taxon>
        <taxon>Poodae</taxon>
        <taxon>Poeae</taxon>
        <taxon>Poeae Chloroplast Group 1 (Aveneae type)</taxon>
        <taxon>Aveninae</taxon>
        <taxon>Avena</taxon>
    </lineage>
</organism>
<evidence type="ECO:0000313" key="1">
    <source>
        <dbReference type="EnsemblPlants" id="AVESA.00010b.r2.2AG0215940.3.CDS"/>
    </source>
</evidence>
<dbReference type="EnsemblPlants" id="AVESA.00010b.r2.2AG0215940.3">
    <property type="protein sequence ID" value="AVESA.00010b.r2.2AG0215940.3.CDS"/>
    <property type="gene ID" value="AVESA.00010b.r2.2AG0215940"/>
</dbReference>
<accession>A0ACD5U9Z1</accession>
<keyword evidence="2" id="KW-1185">Reference proteome</keyword>
<proteinExistence type="predicted"/>
<sequence>MVKMRLLDALCCLLALLLLPTVAVRASGSQPAKGAVLPSTSTLAGCQKSCGNMSFEYPFGIGVGCFRSPEFELICNNHTSSQAPRLFLHDRITEVTDNITVQDGPGFDVSFSRSISLRSEVDEYNISWNPGTSLSVSGILLNFTGCDFDMRVLAYGTNNTVGQCSVKCPDEDISGKVARQNCTGRGCCSTYIGYDLDTSGLEIKFVRHKIRNQKLEARNNNRSSIWDTIYVTTDYAFIFWGIVVDQSINDGTLQNRTDYACLSNNSSWQQETYLSYYCECNDGYQGNPYITDGCWQSQDKGYDPLQRKTNCSRWCGHISVPFPFGLEDGCFAMMSFQLNCINSTTSALQFGNHTEDENTLVNYIDINNGLVNVKYSSDDKDYVFSMKSGGPELFAGSREATTLHWAVANLTCQEAQQNKAGYACVSMNSTCLGVNSAQTYVGYSCKCMFGFDGNPYIADGCQDIDECKLPGACNGICHNTVGSHYCTQCPSKTVYDIATMKCTSTKEQNLVLGIAIGISVGFGILLLILVLIFSVRRWKKDIQKQLRRKHFRENQGLLLEQLISSDENASDSTKIFSLSELEKATNNFDPTRIVGRGGHGMVYKGILSDQRVVAIKKSKVSGQFEISQFINEVAVLSQINHRNIVKLFGCCLETEVPLLVYDFIPNGSLFGILHASSTSNFVLSWDDCLRIAAEAAGALYYLHSAASVSIFHRDVKSTNILLDGNYTTKVSDFGASRLVPIDQTHVVTNIQGTFGYLDPEYYHTGMLNEKSDVYSFGVVLVELLLRKEPIFTSESGLKQNLSNYFLWEMREKPLAEIVAAQVQEESTDEEITDVASLAETCLRLRGEERPTMKQVEMKLQNIRSKRLRSSQVIGTNEDMQSLLSGQSQVALPLLGIQSGIVDRANLSSQRNQNCYSLEQEFMASATLPR</sequence>